<dbReference type="Gene3D" id="2.60.120.290">
    <property type="entry name" value="Spermadhesin, CUB domain"/>
    <property type="match status" value="2"/>
</dbReference>
<dbReference type="SMART" id="SM00042">
    <property type="entry name" value="CUB"/>
    <property type="match status" value="2"/>
</dbReference>
<evidence type="ECO:0000313" key="5">
    <source>
        <dbReference type="EMBL" id="KAK2588553.1"/>
    </source>
</evidence>
<feature type="chain" id="PRO_5042266549" description="CUB domain-containing protein" evidence="3">
    <location>
        <begin position="21"/>
        <end position="337"/>
    </location>
</feature>
<evidence type="ECO:0000313" key="6">
    <source>
        <dbReference type="Proteomes" id="UP001258017"/>
    </source>
</evidence>
<sequence length="337" mass="37812">MMQRAVLLLCWLPLLNHCHAVNPGCKCVKYSSADRPQGGTFMTPYFPRRYPSNIDCLLYTFTGQPDEIVELTFHHFNIHRGRSDCTRGDFVKVFLHLESEGVSEYTPWSGILCGELHDIPHVLYSSRSTLILELHTESTSTNATGFSGTFRFIDRRLFETNGLLIPGTMCDHEFVSSQLTPQYGRFYSPRYPSSYPKNIRCSYLFRARLKERIRIVFEEISLQKGDLSCLNRADLIRVHDGTDSGTPTIAVLCNQGAEVEVLSTGPDLYVEFVANSEWPGQGFKATYQFQPVDDAPHPELDKVVPGAVTGNPKYSVIGPAVSATSKYISHGLTNNDL</sequence>
<dbReference type="InterPro" id="IPR053207">
    <property type="entry name" value="Non-NMDA_GluR_Accessory"/>
</dbReference>
<dbReference type="SUPFAM" id="SSF49854">
    <property type="entry name" value="Spermadhesin, CUB domain"/>
    <property type="match status" value="2"/>
</dbReference>
<dbReference type="PROSITE" id="PS01180">
    <property type="entry name" value="CUB"/>
    <property type="match status" value="2"/>
</dbReference>
<evidence type="ECO:0000256" key="3">
    <source>
        <dbReference type="SAM" id="SignalP"/>
    </source>
</evidence>
<dbReference type="AlphaFoldDB" id="A0AAD9RZP4"/>
<keyword evidence="3" id="KW-0732">Signal</keyword>
<protein>
    <recommendedName>
        <fullName evidence="4">CUB domain-containing protein</fullName>
    </recommendedName>
</protein>
<organism evidence="5 6">
    <name type="scientific">Odynerus spinipes</name>
    <dbReference type="NCBI Taxonomy" id="1348599"/>
    <lineage>
        <taxon>Eukaryota</taxon>
        <taxon>Metazoa</taxon>
        <taxon>Ecdysozoa</taxon>
        <taxon>Arthropoda</taxon>
        <taxon>Hexapoda</taxon>
        <taxon>Insecta</taxon>
        <taxon>Pterygota</taxon>
        <taxon>Neoptera</taxon>
        <taxon>Endopterygota</taxon>
        <taxon>Hymenoptera</taxon>
        <taxon>Apocrita</taxon>
        <taxon>Aculeata</taxon>
        <taxon>Vespoidea</taxon>
        <taxon>Vespidae</taxon>
        <taxon>Eumeninae</taxon>
        <taxon>Odynerus</taxon>
    </lineage>
</organism>
<dbReference type="Pfam" id="PF00431">
    <property type="entry name" value="CUB"/>
    <property type="match status" value="2"/>
</dbReference>
<keyword evidence="6" id="KW-1185">Reference proteome</keyword>
<name>A0AAD9RZP4_9HYME</name>
<gene>
    <name evidence="5" type="ORF">KPH14_006329</name>
</gene>
<evidence type="ECO:0000256" key="1">
    <source>
        <dbReference type="ARBA" id="ARBA00023157"/>
    </source>
</evidence>
<keyword evidence="1" id="KW-1015">Disulfide bond</keyword>
<evidence type="ECO:0000256" key="2">
    <source>
        <dbReference type="PROSITE-ProRule" id="PRU00059"/>
    </source>
</evidence>
<dbReference type="GO" id="GO:0005886">
    <property type="term" value="C:plasma membrane"/>
    <property type="evidence" value="ECO:0007669"/>
    <property type="project" value="TreeGrafter"/>
</dbReference>
<proteinExistence type="predicted"/>
<feature type="domain" description="CUB" evidence="4">
    <location>
        <begin position="170"/>
        <end position="290"/>
    </location>
</feature>
<reference evidence="5" key="2">
    <citation type="journal article" date="2023" name="Commun. Biol.">
        <title>Intrasexual cuticular hydrocarbon dimorphism in a wasp sheds light on hydrocarbon biosynthesis genes in Hymenoptera.</title>
        <authorList>
            <person name="Moris V.C."/>
            <person name="Podsiadlowski L."/>
            <person name="Martin S."/>
            <person name="Oeyen J.P."/>
            <person name="Donath A."/>
            <person name="Petersen M."/>
            <person name="Wilbrandt J."/>
            <person name="Misof B."/>
            <person name="Liedtke D."/>
            <person name="Thamm M."/>
            <person name="Scheiner R."/>
            <person name="Schmitt T."/>
            <person name="Niehuis O."/>
        </authorList>
    </citation>
    <scope>NUCLEOTIDE SEQUENCE</scope>
    <source>
        <strain evidence="5">GBR_01_08_01A</strain>
    </source>
</reference>
<comment type="caution">
    <text evidence="2">Lacks conserved residue(s) required for the propagation of feature annotation.</text>
</comment>
<feature type="domain" description="CUB" evidence="4">
    <location>
        <begin position="27"/>
        <end position="153"/>
    </location>
</feature>
<dbReference type="PANTHER" id="PTHR47537">
    <property type="entry name" value="CUBILIN"/>
    <property type="match status" value="1"/>
</dbReference>
<feature type="signal peptide" evidence="3">
    <location>
        <begin position="1"/>
        <end position="20"/>
    </location>
</feature>
<reference evidence="5" key="1">
    <citation type="submission" date="2021-08" db="EMBL/GenBank/DDBJ databases">
        <authorList>
            <person name="Misof B."/>
            <person name="Oliver O."/>
            <person name="Podsiadlowski L."/>
            <person name="Donath A."/>
            <person name="Peters R."/>
            <person name="Mayer C."/>
            <person name="Rust J."/>
            <person name="Gunkel S."/>
            <person name="Lesny P."/>
            <person name="Martin S."/>
            <person name="Oeyen J.P."/>
            <person name="Petersen M."/>
            <person name="Panagiotis P."/>
            <person name="Wilbrandt J."/>
            <person name="Tanja T."/>
        </authorList>
    </citation>
    <scope>NUCLEOTIDE SEQUENCE</scope>
    <source>
        <strain evidence="5">GBR_01_08_01A</strain>
        <tissue evidence="5">Thorax + abdomen</tissue>
    </source>
</reference>
<dbReference type="InterPro" id="IPR035914">
    <property type="entry name" value="Sperma_CUB_dom_sf"/>
</dbReference>
<dbReference type="EMBL" id="JAIFRP010000003">
    <property type="protein sequence ID" value="KAK2588553.1"/>
    <property type="molecule type" value="Genomic_DNA"/>
</dbReference>
<dbReference type="CDD" id="cd00041">
    <property type="entry name" value="CUB"/>
    <property type="match status" value="2"/>
</dbReference>
<evidence type="ECO:0000259" key="4">
    <source>
        <dbReference type="PROSITE" id="PS01180"/>
    </source>
</evidence>
<comment type="caution">
    <text evidence="5">The sequence shown here is derived from an EMBL/GenBank/DDBJ whole genome shotgun (WGS) entry which is preliminary data.</text>
</comment>
<dbReference type="PANTHER" id="PTHR47537:SF2">
    <property type="entry name" value="CUBILIN"/>
    <property type="match status" value="1"/>
</dbReference>
<dbReference type="InterPro" id="IPR000859">
    <property type="entry name" value="CUB_dom"/>
</dbReference>
<dbReference type="Proteomes" id="UP001258017">
    <property type="component" value="Unassembled WGS sequence"/>
</dbReference>
<accession>A0AAD9RZP4</accession>